<proteinExistence type="predicted"/>
<evidence type="ECO:0000313" key="2">
    <source>
        <dbReference type="EMBL" id="MBC2769509.1"/>
    </source>
</evidence>
<comment type="caution">
    <text evidence="2">The sequence shown here is derived from an EMBL/GenBank/DDBJ whole genome shotgun (WGS) entry which is preliminary data.</text>
</comment>
<reference evidence="2 3" key="1">
    <citation type="submission" date="2020-08" db="EMBL/GenBank/DDBJ databases">
        <title>Paraeoetvoesia sp. YC-7-48 draft genome sequence.</title>
        <authorList>
            <person name="Yao L."/>
        </authorList>
    </citation>
    <scope>NUCLEOTIDE SEQUENCE [LARGE SCALE GENOMIC DNA]</scope>
    <source>
        <strain evidence="3">YC-7-48</strain>
    </source>
</reference>
<feature type="chain" id="PRO_5032637880" evidence="1">
    <location>
        <begin position="27"/>
        <end position="95"/>
    </location>
</feature>
<keyword evidence="3" id="KW-1185">Reference proteome</keyword>
<name>A0A842HL67_9BURK</name>
<dbReference type="Proteomes" id="UP000545386">
    <property type="component" value="Unassembled WGS sequence"/>
</dbReference>
<keyword evidence="1" id="KW-0732">Signal</keyword>
<dbReference type="EMBL" id="JACJUU010000003">
    <property type="protein sequence ID" value="MBC2769509.1"/>
    <property type="molecule type" value="Genomic_DNA"/>
</dbReference>
<evidence type="ECO:0000256" key="1">
    <source>
        <dbReference type="SAM" id="SignalP"/>
    </source>
</evidence>
<dbReference type="RefSeq" id="WP_123660659.1">
    <property type="nucleotide sequence ID" value="NZ_JACJUU010000003.1"/>
</dbReference>
<protein>
    <submittedName>
        <fullName evidence="2">Twin-arginine translocation pathway signal protein</fullName>
    </submittedName>
</protein>
<evidence type="ECO:0000313" key="3">
    <source>
        <dbReference type="Proteomes" id="UP000545386"/>
    </source>
</evidence>
<sequence>MNTKRRDFIKGCTSACVLWVPGLAGAAALGSTSSPSVTDTEVHIEKSIKAGFGGGFALRGHRRSGDLTYAEIEHRGNRYTVASADLVDWKVLSAV</sequence>
<accession>A0A842HL67</accession>
<dbReference type="AlphaFoldDB" id="A0A842HL67"/>
<organism evidence="2 3">
    <name type="scientific">Pusillimonas minor</name>
    <dbReference type="NCBI Taxonomy" id="2697024"/>
    <lineage>
        <taxon>Bacteria</taxon>
        <taxon>Pseudomonadati</taxon>
        <taxon>Pseudomonadota</taxon>
        <taxon>Betaproteobacteria</taxon>
        <taxon>Burkholderiales</taxon>
        <taxon>Alcaligenaceae</taxon>
        <taxon>Pusillimonas</taxon>
    </lineage>
</organism>
<feature type="signal peptide" evidence="1">
    <location>
        <begin position="1"/>
        <end position="26"/>
    </location>
</feature>
<gene>
    <name evidence="2" type="ORF">GTU67_06220</name>
</gene>